<dbReference type="SUPFAM" id="SSF50447">
    <property type="entry name" value="Translation proteins"/>
    <property type="match status" value="1"/>
</dbReference>
<evidence type="ECO:0000256" key="3">
    <source>
        <dbReference type="ARBA" id="ARBA00022723"/>
    </source>
</evidence>
<evidence type="ECO:0000256" key="2">
    <source>
        <dbReference type="ARBA" id="ARBA00004496"/>
    </source>
</evidence>
<dbReference type="EMBL" id="FODF01000002">
    <property type="protein sequence ID" value="SEN27285.1"/>
    <property type="molecule type" value="Genomic_DNA"/>
</dbReference>
<dbReference type="Gene3D" id="3.30.980.10">
    <property type="entry name" value="Threonyl-trna Synthetase, Chain A, domain 2"/>
    <property type="match status" value="1"/>
</dbReference>
<dbReference type="GO" id="GO:0005737">
    <property type="term" value="C:cytoplasm"/>
    <property type="evidence" value="ECO:0007669"/>
    <property type="project" value="UniProtKB-SubCell"/>
</dbReference>
<evidence type="ECO:0000259" key="6">
    <source>
        <dbReference type="PROSITE" id="PS50860"/>
    </source>
</evidence>
<dbReference type="InterPro" id="IPR018165">
    <property type="entry name" value="Ala-tRNA-synth_IIc_core"/>
</dbReference>
<comment type="subcellular location">
    <subcellularLocation>
        <location evidence="2">Cytoplasm</location>
    </subcellularLocation>
</comment>
<protein>
    <submittedName>
        <fullName evidence="7">Alanyl-tRNA synthetase</fullName>
    </submittedName>
</protein>
<feature type="domain" description="Alanyl-transfer RNA synthetases family profile" evidence="6">
    <location>
        <begin position="1"/>
        <end position="247"/>
    </location>
</feature>
<keyword evidence="3" id="KW-0479">Metal-binding</keyword>
<comment type="cofactor">
    <cofactor evidence="1">
        <name>Zn(2+)</name>
        <dbReference type="ChEBI" id="CHEBI:29105"/>
    </cofactor>
</comment>
<evidence type="ECO:0000256" key="4">
    <source>
        <dbReference type="ARBA" id="ARBA00022833"/>
    </source>
</evidence>
<dbReference type="PANTHER" id="PTHR43462:SF1">
    <property type="entry name" value="ALANYL-TRNA EDITING PROTEIN AARSD1"/>
    <property type="match status" value="1"/>
</dbReference>
<proteinExistence type="predicted"/>
<dbReference type="Pfam" id="PF07973">
    <property type="entry name" value="tRNA_SAD"/>
    <property type="match status" value="1"/>
</dbReference>
<evidence type="ECO:0000256" key="5">
    <source>
        <dbReference type="SAM" id="Coils"/>
    </source>
</evidence>
<dbReference type="InterPro" id="IPR051335">
    <property type="entry name" value="Alanyl-tRNA_Editing_Enzymes"/>
</dbReference>
<keyword evidence="5" id="KW-0175">Coiled coil</keyword>
<keyword evidence="4" id="KW-0862">Zinc</keyword>
<dbReference type="Gene3D" id="3.10.310.40">
    <property type="match status" value="1"/>
</dbReference>
<dbReference type="RefSeq" id="WP_091973771.1">
    <property type="nucleotide sequence ID" value="NZ_FODF01000002.1"/>
</dbReference>
<dbReference type="InterPro" id="IPR009000">
    <property type="entry name" value="Transl_B-barrel_sf"/>
</dbReference>
<keyword evidence="7" id="KW-0436">Ligase</keyword>
<dbReference type="GO" id="GO:0046872">
    <property type="term" value="F:metal ion binding"/>
    <property type="evidence" value="ECO:0007669"/>
    <property type="project" value="UniProtKB-KW"/>
</dbReference>
<gene>
    <name evidence="7" type="ORF">SAMN05216454_10212</name>
</gene>
<dbReference type="SMART" id="SM00863">
    <property type="entry name" value="tRNA_SAD"/>
    <property type="match status" value="1"/>
</dbReference>
<dbReference type="Pfam" id="PF01411">
    <property type="entry name" value="tRNA-synt_2c"/>
    <property type="match status" value="1"/>
</dbReference>
<organism evidence="7 8">
    <name type="scientific">Peptostreptococcus russellii</name>
    <dbReference type="NCBI Taxonomy" id="215200"/>
    <lineage>
        <taxon>Bacteria</taxon>
        <taxon>Bacillati</taxon>
        <taxon>Bacillota</taxon>
        <taxon>Clostridia</taxon>
        <taxon>Peptostreptococcales</taxon>
        <taxon>Peptostreptococcaceae</taxon>
        <taxon>Peptostreptococcus</taxon>
    </lineage>
</organism>
<dbReference type="InterPro" id="IPR018164">
    <property type="entry name" value="Ala-tRNA-synth_IIc_N"/>
</dbReference>
<dbReference type="AlphaFoldDB" id="A0A1H8F6L0"/>
<sequence>MKKLYYSERYKTECESYVKDVVKHSDKDAFILQETIFFPGGGGQICDIGSITYIDSNGLEKEVNVIETCENEDEVVHILDEKVESIDLSQKIKMRINRDRRYDSMCQHTGQHILSGCFYELFQRNTKGLHIGKDVSQLDIEGEFSEDMVEKVENMANEIIYQRIDIKNYVLTAEEKENFKTRRPLPETSSDIRILEIENLDINACCGVHALNTSDIRLIKIKKYYKHKDGTRFEYLAGQRATKYVLERERVLDRILESFNCNEENIENAIENLRMKKDEFYENNKYVSEKYIDLYSDKLIGESEKNKDDIIIVRKTFENEEKWLISELVKSIAEKNKAIVIVGNKVDGDSSVHVQCSKELAKEFSYIDIGKDFRSEASAFAIKGGGSKFMAQGLCQDEKNVDIFLDNIYHIYIEK</sequence>
<reference evidence="7 8" key="1">
    <citation type="submission" date="2016-10" db="EMBL/GenBank/DDBJ databases">
        <authorList>
            <person name="de Groot N.N."/>
        </authorList>
    </citation>
    <scope>NUCLEOTIDE SEQUENCE [LARGE SCALE GENOMIC DNA]</scope>
    <source>
        <strain evidence="7 8">Calf135</strain>
    </source>
</reference>
<dbReference type="GO" id="GO:0004813">
    <property type="term" value="F:alanine-tRNA ligase activity"/>
    <property type="evidence" value="ECO:0007669"/>
    <property type="project" value="InterPro"/>
</dbReference>
<dbReference type="InterPro" id="IPR018163">
    <property type="entry name" value="Thr/Ala-tRNA-synth_IIc_edit"/>
</dbReference>
<feature type="coiled-coil region" evidence="5">
    <location>
        <begin position="256"/>
        <end position="283"/>
    </location>
</feature>
<accession>A0A1H8F6L0</accession>
<dbReference type="Gene3D" id="2.40.30.130">
    <property type="match status" value="1"/>
</dbReference>
<name>A0A1H8F6L0_9FIRM</name>
<keyword evidence="7" id="KW-0030">Aminoacyl-tRNA synthetase</keyword>
<dbReference type="InterPro" id="IPR012947">
    <property type="entry name" value="tRNA_SAD"/>
</dbReference>
<dbReference type="GO" id="GO:0003676">
    <property type="term" value="F:nucleic acid binding"/>
    <property type="evidence" value="ECO:0007669"/>
    <property type="project" value="InterPro"/>
</dbReference>
<dbReference type="GO" id="GO:0002161">
    <property type="term" value="F:aminoacyl-tRNA deacylase activity"/>
    <property type="evidence" value="ECO:0007669"/>
    <property type="project" value="UniProtKB-ARBA"/>
</dbReference>
<evidence type="ECO:0000313" key="7">
    <source>
        <dbReference type="EMBL" id="SEN27285.1"/>
    </source>
</evidence>
<dbReference type="STRING" id="215200.SAMN05216454_10212"/>
<evidence type="ECO:0000256" key="1">
    <source>
        <dbReference type="ARBA" id="ARBA00001947"/>
    </source>
</evidence>
<dbReference type="OrthoDB" id="9812949at2"/>
<keyword evidence="8" id="KW-1185">Reference proteome</keyword>
<dbReference type="Proteomes" id="UP000199512">
    <property type="component" value="Unassembled WGS sequence"/>
</dbReference>
<dbReference type="GO" id="GO:0005524">
    <property type="term" value="F:ATP binding"/>
    <property type="evidence" value="ECO:0007669"/>
    <property type="project" value="InterPro"/>
</dbReference>
<dbReference type="PROSITE" id="PS50860">
    <property type="entry name" value="AA_TRNA_LIGASE_II_ALA"/>
    <property type="match status" value="1"/>
</dbReference>
<dbReference type="PANTHER" id="PTHR43462">
    <property type="entry name" value="ALANYL-TRNA EDITING PROTEIN"/>
    <property type="match status" value="1"/>
</dbReference>
<evidence type="ECO:0000313" key="8">
    <source>
        <dbReference type="Proteomes" id="UP000199512"/>
    </source>
</evidence>
<dbReference type="GO" id="GO:0006419">
    <property type="term" value="P:alanyl-tRNA aminoacylation"/>
    <property type="evidence" value="ECO:0007669"/>
    <property type="project" value="InterPro"/>
</dbReference>
<dbReference type="SUPFAM" id="SSF55186">
    <property type="entry name" value="ThrRS/AlaRS common domain"/>
    <property type="match status" value="1"/>
</dbReference>